<gene>
    <name evidence="2" type="ORF">DERYTH_LOCUS22669</name>
</gene>
<sequence length="122" mass="14457">KNRQDIISDKERILLGLNVESNKPHVEKEQNKLISATMEFSYNKPVVLTTDYENKRLASSKYFSERKRVQSSRRKHDRDKAVSIKKSSTDRRLKRPNDTVRESKHHYGSKSSWVKQRISRNK</sequence>
<evidence type="ECO:0000313" key="3">
    <source>
        <dbReference type="Proteomes" id="UP000789405"/>
    </source>
</evidence>
<feature type="region of interest" description="Disordered" evidence="1">
    <location>
        <begin position="63"/>
        <end position="122"/>
    </location>
</feature>
<reference evidence="2" key="1">
    <citation type="submission" date="2021-06" db="EMBL/GenBank/DDBJ databases">
        <authorList>
            <person name="Kallberg Y."/>
            <person name="Tangrot J."/>
            <person name="Rosling A."/>
        </authorList>
    </citation>
    <scope>NUCLEOTIDE SEQUENCE</scope>
    <source>
        <strain evidence="2">MA453B</strain>
    </source>
</reference>
<protein>
    <submittedName>
        <fullName evidence="2">10754_t:CDS:1</fullName>
    </submittedName>
</protein>
<evidence type="ECO:0000256" key="1">
    <source>
        <dbReference type="SAM" id="MobiDB-lite"/>
    </source>
</evidence>
<dbReference type="EMBL" id="CAJVPY010032090">
    <property type="protein sequence ID" value="CAG8797380.1"/>
    <property type="molecule type" value="Genomic_DNA"/>
</dbReference>
<comment type="caution">
    <text evidence="2">The sequence shown here is derived from an EMBL/GenBank/DDBJ whole genome shotgun (WGS) entry which is preliminary data.</text>
</comment>
<keyword evidence="3" id="KW-1185">Reference proteome</keyword>
<feature type="non-terminal residue" evidence="2">
    <location>
        <position position="1"/>
    </location>
</feature>
<organism evidence="2 3">
    <name type="scientific">Dentiscutata erythropus</name>
    <dbReference type="NCBI Taxonomy" id="1348616"/>
    <lineage>
        <taxon>Eukaryota</taxon>
        <taxon>Fungi</taxon>
        <taxon>Fungi incertae sedis</taxon>
        <taxon>Mucoromycota</taxon>
        <taxon>Glomeromycotina</taxon>
        <taxon>Glomeromycetes</taxon>
        <taxon>Diversisporales</taxon>
        <taxon>Gigasporaceae</taxon>
        <taxon>Dentiscutata</taxon>
    </lineage>
</organism>
<feature type="non-terminal residue" evidence="2">
    <location>
        <position position="122"/>
    </location>
</feature>
<dbReference type="Proteomes" id="UP000789405">
    <property type="component" value="Unassembled WGS sequence"/>
</dbReference>
<dbReference type="AlphaFoldDB" id="A0A9N9JU43"/>
<evidence type="ECO:0000313" key="2">
    <source>
        <dbReference type="EMBL" id="CAG8797380.1"/>
    </source>
</evidence>
<name>A0A9N9JU43_9GLOM</name>
<feature type="compositionally biased region" description="Basic and acidic residues" evidence="1">
    <location>
        <begin position="78"/>
        <end position="102"/>
    </location>
</feature>
<proteinExistence type="predicted"/>
<accession>A0A9N9JU43</accession>